<sequence length="90" mass="10409">MLRSSMQPRKSTHVTYDMLPCRSSRLCVASEPQFNTARVRNILLFVWTVVPYCLSLLSAPPRWRHVGVNCRILSLLFFRCSGVWPVDGKR</sequence>
<feature type="transmembrane region" description="Helical" evidence="1">
    <location>
        <begin position="42"/>
        <end position="60"/>
    </location>
</feature>
<dbReference type="AlphaFoldDB" id="A0A6J3M4K8"/>
<dbReference type="Proteomes" id="UP000504637">
    <property type="component" value="Unplaced"/>
</dbReference>
<proteinExistence type="predicted"/>
<reference evidence="3" key="3">
    <citation type="submission" date="2025-08" db="UniProtKB">
        <authorList>
            <consortium name="RefSeq"/>
        </authorList>
    </citation>
    <scope>IDENTIFICATION</scope>
    <source>
        <strain evidence="3">CBS 342.82</strain>
    </source>
</reference>
<accession>A0A6J3M4K8</accession>
<evidence type="ECO:0000313" key="3">
    <source>
        <dbReference type="RefSeq" id="XP_033459455.1"/>
    </source>
</evidence>
<keyword evidence="1" id="KW-0472">Membrane</keyword>
<dbReference type="RefSeq" id="XP_033459455.1">
    <property type="nucleotide sequence ID" value="XM_033599886.1"/>
</dbReference>
<keyword evidence="1" id="KW-1133">Transmembrane helix</keyword>
<gene>
    <name evidence="3" type="ORF">K489DRAFT_242674</name>
</gene>
<keyword evidence="2" id="KW-1185">Reference proteome</keyword>
<reference evidence="3" key="1">
    <citation type="submission" date="2020-01" db="EMBL/GenBank/DDBJ databases">
        <authorList>
            <consortium name="DOE Joint Genome Institute"/>
            <person name="Haridas S."/>
            <person name="Albert R."/>
            <person name="Binder M."/>
            <person name="Bloem J."/>
            <person name="Labutti K."/>
            <person name="Salamov A."/>
            <person name="Andreopoulos B."/>
            <person name="Baker S.E."/>
            <person name="Barry K."/>
            <person name="Bills G."/>
            <person name="Bluhm B.H."/>
            <person name="Cannon C."/>
            <person name="Castanera R."/>
            <person name="Culley D.E."/>
            <person name="Daum C."/>
            <person name="Ezra D."/>
            <person name="Gonzalez J.B."/>
            <person name="Henrissat B."/>
            <person name="Kuo A."/>
            <person name="Liang C."/>
            <person name="Lipzen A."/>
            <person name="Lutzoni F."/>
            <person name="Magnuson J."/>
            <person name="Mondo S."/>
            <person name="Nolan M."/>
            <person name="Ohm R."/>
            <person name="Pangilinan J."/>
            <person name="Park H.-J."/>
            <person name="Ramirez L."/>
            <person name="Alfaro M."/>
            <person name="Sun H."/>
            <person name="Tritt A."/>
            <person name="Yoshinaga Y."/>
            <person name="Zwiers L.-H."/>
            <person name="Turgeon B.G."/>
            <person name="Goodwin S.B."/>
            <person name="Spatafora J.W."/>
            <person name="Crous P.W."/>
            <person name="Grigoriev I.V."/>
        </authorList>
    </citation>
    <scope>NUCLEOTIDE SEQUENCE</scope>
    <source>
        <strain evidence="3">CBS 342.82</strain>
    </source>
</reference>
<evidence type="ECO:0000313" key="2">
    <source>
        <dbReference type="Proteomes" id="UP000504637"/>
    </source>
</evidence>
<organism evidence="3">
    <name type="scientific">Dissoconium aciculare CBS 342.82</name>
    <dbReference type="NCBI Taxonomy" id="1314786"/>
    <lineage>
        <taxon>Eukaryota</taxon>
        <taxon>Fungi</taxon>
        <taxon>Dikarya</taxon>
        <taxon>Ascomycota</taxon>
        <taxon>Pezizomycotina</taxon>
        <taxon>Dothideomycetes</taxon>
        <taxon>Dothideomycetidae</taxon>
        <taxon>Mycosphaerellales</taxon>
        <taxon>Dissoconiaceae</taxon>
        <taxon>Dissoconium</taxon>
    </lineage>
</organism>
<name>A0A6J3M4K8_9PEZI</name>
<reference evidence="3" key="2">
    <citation type="submission" date="2020-04" db="EMBL/GenBank/DDBJ databases">
        <authorList>
            <consortium name="NCBI Genome Project"/>
        </authorList>
    </citation>
    <scope>NUCLEOTIDE SEQUENCE</scope>
    <source>
        <strain evidence="3">CBS 342.82</strain>
    </source>
</reference>
<protein>
    <submittedName>
        <fullName evidence="3">Uncharacterized protein</fullName>
    </submittedName>
</protein>
<evidence type="ECO:0000256" key="1">
    <source>
        <dbReference type="SAM" id="Phobius"/>
    </source>
</evidence>
<dbReference type="GeneID" id="54357685"/>
<keyword evidence="1" id="KW-0812">Transmembrane</keyword>